<comment type="caution">
    <text evidence="3">The sequence shown here is derived from an EMBL/GenBank/DDBJ whole genome shotgun (WGS) entry which is preliminary data.</text>
</comment>
<keyword evidence="4" id="KW-1185">Reference proteome</keyword>
<dbReference type="AlphaFoldDB" id="A0A923T7M5"/>
<name>A0A923T7M5_9BACT</name>
<proteinExistence type="predicted"/>
<dbReference type="InterPro" id="IPR011344">
    <property type="entry name" value="ssDNA-bd"/>
</dbReference>
<dbReference type="GO" id="GO:0003697">
    <property type="term" value="F:single-stranded DNA binding"/>
    <property type="evidence" value="ECO:0007669"/>
    <property type="project" value="InterPro"/>
</dbReference>
<dbReference type="InterPro" id="IPR012340">
    <property type="entry name" value="NA-bd_OB-fold"/>
</dbReference>
<reference evidence="3" key="1">
    <citation type="submission" date="2020-08" db="EMBL/GenBank/DDBJ databases">
        <title>Lewinella bacteria from marine environments.</title>
        <authorList>
            <person name="Zhong Y."/>
        </authorList>
    </citation>
    <scope>NUCLEOTIDE SEQUENCE</scope>
    <source>
        <strain evidence="3">KCTC 42187</strain>
    </source>
</reference>
<dbReference type="PIRSF" id="PIRSF002070">
    <property type="entry name" value="SSB"/>
    <property type="match status" value="1"/>
</dbReference>
<keyword evidence="1 2" id="KW-0238">DNA-binding</keyword>
<evidence type="ECO:0000313" key="3">
    <source>
        <dbReference type="EMBL" id="MBC6994675.1"/>
    </source>
</evidence>
<dbReference type="CDD" id="cd04496">
    <property type="entry name" value="SSB_OBF"/>
    <property type="match status" value="1"/>
</dbReference>
<accession>A0A923T7M5</accession>
<protein>
    <recommendedName>
        <fullName evidence="2">Single-stranded DNA-binding protein</fullName>
    </recommendedName>
</protein>
<sequence>MSLSWNQVQLVGRAGHNPELFFLTDGTPITRLRIYIAAEPDRREAGPEAFQLVAWGRTAEALCTRVSRGQALFVQGRLSNRSFRREGITHLRTEIHLTAFHHLASGASAQEPILATTPICHE</sequence>
<dbReference type="RefSeq" id="WP_187466740.1">
    <property type="nucleotide sequence ID" value="NZ_JACSIT010000100.1"/>
</dbReference>
<evidence type="ECO:0000256" key="2">
    <source>
        <dbReference type="PIRNR" id="PIRNR002070"/>
    </source>
</evidence>
<gene>
    <name evidence="3" type="ORF">H9S92_10905</name>
</gene>
<dbReference type="InterPro" id="IPR000424">
    <property type="entry name" value="Primosome_PriB/ssb"/>
</dbReference>
<evidence type="ECO:0000256" key="1">
    <source>
        <dbReference type="ARBA" id="ARBA00023125"/>
    </source>
</evidence>
<dbReference type="EMBL" id="JACSIT010000100">
    <property type="protein sequence ID" value="MBC6994675.1"/>
    <property type="molecule type" value="Genomic_DNA"/>
</dbReference>
<dbReference type="GO" id="GO:0006260">
    <property type="term" value="P:DNA replication"/>
    <property type="evidence" value="ECO:0007669"/>
    <property type="project" value="InterPro"/>
</dbReference>
<dbReference type="PROSITE" id="PS50935">
    <property type="entry name" value="SSB"/>
    <property type="match status" value="1"/>
</dbReference>
<dbReference type="Proteomes" id="UP000650081">
    <property type="component" value="Unassembled WGS sequence"/>
</dbReference>
<dbReference type="Pfam" id="PF00436">
    <property type="entry name" value="SSB"/>
    <property type="match status" value="1"/>
</dbReference>
<organism evidence="3 4">
    <name type="scientific">Neolewinella lacunae</name>
    <dbReference type="NCBI Taxonomy" id="1517758"/>
    <lineage>
        <taxon>Bacteria</taxon>
        <taxon>Pseudomonadati</taxon>
        <taxon>Bacteroidota</taxon>
        <taxon>Saprospiria</taxon>
        <taxon>Saprospirales</taxon>
        <taxon>Lewinellaceae</taxon>
        <taxon>Neolewinella</taxon>
    </lineage>
</organism>
<evidence type="ECO:0000313" key="4">
    <source>
        <dbReference type="Proteomes" id="UP000650081"/>
    </source>
</evidence>
<dbReference type="SUPFAM" id="SSF50249">
    <property type="entry name" value="Nucleic acid-binding proteins"/>
    <property type="match status" value="1"/>
</dbReference>
<dbReference type="Gene3D" id="2.40.50.140">
    <property type="entry name" value="Nucleic acid-binding proteins"/>
    <property type="match status" value="1"/>
</dbReference>